<comment type="caution">
    <text evidence="2">The sequence shown here is derived from an EMBL/GenBank/DDBJ whole genome shotgun (WGS) entry which is preliminary data.</text>
</comment>
<evidence type="ECO:0000256" key="1">
    <source>
        <dbReference type="SAM" id="MobiDB-lite"/>
    </source>
</evidence>
<reference evidence="2" key="1">
    <citation type="submission" date="2023-03" db="EMBL/GenBank/DDBJ databases">
        <title>Chromosome-scale reference genome and RAD-based genetic map of yellow starthistle (Centaurea solstitialis) reveal putative structural variation and QTLs associated with invader traits.</title>
        <authorList>
            <person name="Reatini B."/>
            <person name="Cang F.A."/>
            <person name="Jiang Q."/>
            <person name="Mckibben M.T.W."/>
            <person name="Barker M.S."/>
            <person name="Rieseberg L.H."/>
            <person name="Dlugosch K.M."/>
        </authorList>
    </citation>
    <scope>NUCLEOTIDE SEQUENCE</scope>
    <source>
        <strain evidence="2">CAN-66</strain>
        <tissue evidence="2">Leaf</tissue>
    </source>
</reference>
<keyword evidence="3" id="KW-1185">Reference proteome</keyword>
<dbReference type="Proteomes" id="UP001172457">
    <property type="component" value="Chromosome 4"/>
</dbReference>
<feature type="region of interest" description="Disordered" evidence="1">
    <location>
        <begin position="94"/>
        <end position="135"/>
    </location>
</feature>
<evidence type="ECO:0000313" key="3">
    <source>
        <dbReference type="Proteomes" id="UP001172457"/>
    </source>
</evidence>
<proteinExistence type="predicted"/>
<name>A0AA38T2F9_9ASTR</name>
<accession>A0AA38T2F9</accession>
<dbReference type="EMBL" id="JARYMX010000004">
    <property type="protein sequence ID" value="KAJ9552324.1"/>
    <property type="molecule type" value="Genomic_DNA"/>
</dbReference>
<organism evidence="2 3">
    <name type="scientific">Centaurea solstitialis</name>
    <name type="common">yellow star-thistle</name>
    <dbReference type="NCBI Taxonomy" id="347529"/>
    <lineage>
        <taxon>Eukaryota</taxon>
        <taxon>Viridiplantae</taxon>
        <taxon>Streptophyta</taxon>
        <taxon>Embryophyta</taxon>
        <taxon>Tracheophyta</taxon>
        <taxon>Spermatophyta</taxon>
        <taxon>Magnoliopsida</taxon>
        <taxon>eudicotyledons</taxon>
        <taxon>Gunneridae</taxon>
        <taxon>Pentapetalae</taxon>
        <taxon>asterids</taxon>
        <taxon>campanulids</taxon>
        <taxon>Asterales</taxon>
        <taxon>Asteraceae</taxon>
        <taxon>Carduoideae</taxon>
        <taxon>Cardueae</taxon>
        <taxon>Centaureinae</taxon>
        <taxon>Centaurea</taxon>
    </lineage>
</organism>
<gene>
    <name evidence="2" type="ORF">OSB04_016369</name>
</gene>
<sequence length="246" mass="27318">MVVFRPRNRQNETETPDLRGLIASELGIRGTGSSSQRQPRGCSYKDFSACWPPLFKEKKDPVASTRWIAEVRSQPSPRSREGLVGFDCLSPYRRRSGSNDMGPIQGAVPRAAKKRKQEQPQMSSKKQKQVGHKPEGIRDFPKCRYFKSQCPKLTDAIVQAPAPTTLRISDGSSGSKDGATASRGRAFQLTAEEAKVAPDMVLGASRYFVSHTFFKGLDHTLGKLDRPLAIESAYDKIMDVANVFRQ</sequence>
<evidence type="ECO:0000313" key="2">
    <source>
        <dbReference type="EMBL" id="KAJ9552324.1"/>
    </source>
</evidence>
<dbReference type="AlphaFoldDB" id="A0AA38T2F9"/>
<protein>
    <submittedName>
        <fullName evidence="2">Uncharacterized protein</fullName>
    </submittedName>
</protein>